<reference evidence="3" key="1">
    <citation type="journal article" date="2021" name="Sci. Rep.">
        <title>Diploid genomic architecture of Nitzschia inconspicua, an elite biomass production diatom.</title>
        <authorList>
            <person name="Oliver A."/>
            <person name="Podell S."/>
            <person name="Pinowska A."/>
            <person name="Traller J.C."/>
            <person name="Smith S.R."/>
            <person name="McClure R."/>
            <person name="Beliaev A."/>
            <person name="Bohutskyi P."/>
            <person name="Hill E.A."/>
            <person name="Rabines A."/>
            <person name="Zheng H."/>
            <person name="Allen L.Z."/>
            <person name="Kuo A."/>
            <person name="Grigoriev I.V."/>
            <person name="Allen A.E."/>
            <person name="Hazlebeck D."/>
            <person name="Allen E.E."/>
        </authorList>
    </citation>
    <scope>NUCLEOTIDE SEQUENCE</scope>
    <source>
        <strain evidence="3">Hildebrandi</strain>
    </source>
</reference>
<dbReference type="GO" id="GO:0071209">
    <property type="term" value="F:U7 snRNA binding"/>
    <property type="evidence" value="ECO:0007669"/>
    <property type="project" value="InterPro"/>
</dbReference>
<dbReference type="GO" id="GO:0005683">
    <property type="term" value="C:U7 snRNP"/>
    <property type="evidence" value="ECO:0007669"/>
    <property type="project" value="TreeGrafter"/>
</dbReference>
<reference evidence="3" key="2">
    <citation type="submission" date="2021-04" db="EMBL/GenBank/DDBJ databases">
        <authorList>
            <person name="Podell S."/>
        </authorList>
    </citation>
    <scope>NUCLEOTIDE SEQUENCE</scope>
    <source>
        <strain evidence="3">Hildebrandi</strain>
    </source>
</reference>
<dbReference type="InterPro" id="IPR039267">
    <property type="entry name" value="Lsm11"/>
</dbReference>
<dbReference type="PANTHER" id="PTHR21415">
    <property type="entry name" value="U7 SNRNA-ASSOCIATED SM-LIKE PROTEIN LSM11"/>
    <property type="match status" value="1"/>
</dbReference>
<dbReference type="PANTHER" id="PTHR21415:SF1">
    <property type="entry name" value="U7 SNRNA-ASSOCIATED SM-LIKE PROTEIN LSM11"/>
    <property type="match status" value="1"/>
</dbReference>
<dbReference type="SMART" id="SM00651">
    <property type="entry name" value="Sm"/>
    <property type="match status" value="1"/>
</dbReference>
<dbReference type="GO" id="GO:0006398">
    <property type="term" value="P:mRNA 3'-end processing by stem-loop binding and cleavage"/>
    <property type="evidence" value="ECO:0007669"/>
    <property type="project" value="TreeGrafter"/>
</dbReference>
<feature type="domain" description="Sm" evidence="2">
    <location>
        <begin position="226"/>
        <end position="345"/>
    </location>
</feature>
<dbReference type="EMBL" id="JAGRRH010000023">
    <property type="protein sequence ID" value="KAG7343875.1"/>
    <property type="molecule type" value="Genomic_DNA"/>
</dbReference>
<keyword evidence="4" id="KW-1185">Reference proteome</keyword>
<protein>
    <submittedName>
        <fullName evidence="3">LSM domain containing protein</fullName>
    </submittedName>
</protein>
<evidence type="ECO:0000313" key="3">
    <source>
        <dbReference type="EMBL" id="KAG7343875.1"/>
    </source>
</evidence>
<accession>A0A9K3KIJ5</accession>
<sequence>MQSNSNAAAAPATHALIHQTRRIPVSLGKASLRIRLEAYYSLIAPETLTNRSEWLGKFDQIYEKYGGTHQGERKLSSKLAKKYGTAVRLLLAKSAESQQSSRGKEAQDGLRNEEWYQVAEGQRDSGELNALSRNFDPIAMLRAPDDAVYAVNLWMNAGGMILDNVDKFASYLPLDDPQHREIRDAKTKLVATTKHSIGNVEKGGGKTKMVHPFDAIANVLDSGPISVLHRLRKKRTTVVVRYVNAIRGTLTGTLIAFDKHMNMILLDVEETYSPRPIDNDGEKSNLELELERRKQMGNRGTTNTADETGTGKLPAKGSAGNAGNTKTREMRQLLVRGDMVVSVYEAIS</sequence>
<name>A0A9K3KIJ5_9STRA</name>
<evidence type="ECO:0000259" key="2">
    <source>
        <dbReference type="SMART" id="SM00651"/>
    </source>
</evidence>
<organism evidence="3 4">
    <name type="scientific">Nitzschia inconspicua</name>
    <dbReference type="NCBI Taxonomy" id="303405"/>
    <lineage>
        <taxon>Eukaryota</taxon>
        <taxon>Sar</taxon>
        <taxon>Stramenopiles</taxon>
        <taxon>Ochrophyta</taxon>
        <taxon>Bacillariophyta</taxon>
        <taxon>Bacillariophyceae</taxon>
        <taxon>Bacillariophycidae</taxon>
        <taxon>Bacillariales</taxon>
        <taxon>Bacillariaceae</taxon>
        <taxon>Nitzschia</taxon>
    </lineage>
</organism>
<comment type="caution">
    <text evidence="3">The sequence shown here is derived from an EMBL/GenBank/DDBJ whole genome shotgun (WGS) entry which is preliminary data.</text>
</comment>
<evidence type="ECO:0000313" key="4">
    <source>
        <dbReference type="Proteomes" id="UP000693970"/>
    </source>
</evidence>
<proteinExistence type="predicted"/>
<evidence type="ECO:0000256" key="1">
    <source>
        <dbReference type="SAM" id="MobiDB-lite"/>
    </source>
</evidence>
<dbReference type="Pfam" id="PF01423">
    <property type="entry name" value="LSM"/>
    <property type="match status" value="1"/>
</dbReference>
<dbReference type="Proteomes" id="UP000693970">
    <property type="component" value="Unassembled WGS sequence"/>
</dbReference>
<dbReference type="InterPro" id="IPR001163">
    <property type="entry name" value="Sm_dom_euk/arc"/>
</dbReference>
<feature type="region of interest" description="Disordered" evidence="1">
    <location>
        <begin position="293"/>
        <end position="327"/>
    </location>
</feature>
<dbReference type="AlphaFoldDB" id="A0A9K3KIJ5"/>
<gene>
    <name evidence="3" type="ORF">IV203_021883</name>
</gene>
<feature type="compositionally biased region" description="Polar residues" evidence="1">
    <location>
        <begin position="298"/>
        <end position="307"/>
    </location>
</feature>
<dbReference type="OrthoDB" id="437526at2759"/>